<keyword evidence="2" id="KW-1185">Reference proteome</keyword>
<dbReference type="AlphaFoldDB" id="A0A6J8EX49"/>
<dbReference type="InterPro" id="IPR036691">
    <property type="entry name" value="Endo/exonu/phosph_ase_sf"/>
</dbReference>
<organism evidence="1 2">
    <name type="scientific">Mytilus coruscus</name>
    <name type="common">Sea mussel</name>
    <dbReference type="NCBI Taxonomy" id="42192"/>
    <lineage>
        <taxon>Eukaryota</taxon>
        <taxon>Metazoa</taxon>
        <taxon>Spiralia</taxon>
        <taxon>Lophotrochozoa</taxon>
        <taxon>Mollusca</taxon>
        <taxon>Bivalvia</taxon>
        <taxon>Autobranchia</taxon>
        <taxon>Pteriomorphia</taxon>
        <taxon>Mytilida</taxon>
        <taxon>Mytiloidea</taxon>
        <taxon>Mytilidae</taxon>
        <taxon>Mytilinae</taxon>
        <taxon>Mytilus</taxon>
    </lineage>
</organism>
<dbReference type="Proteomes" id="UP000507470">
    <property type="component" value="Unassembled WGS sequence"/>
</dbReference>
<protein>
    <recommendedName>
        <fullName evidence="3">Endonuclease/exonuclease/phosphatase domain-containing protein</fullName>
    </recommendedName>
</protein>
<proteinExistence type="predicted"/>
<dbReference type="OrthoDB" id="6162116at2759"/>
<name>A0A6J8EX49_MYTCO</name>
<gene>
    <name evidence="1" type="ORF">MCOR_57082</name>
</gene>
<reference evidence="1 2" key="1">
    <citation type="submission" date="2020-06" db="EMBL/GenBank/DDBJ databases">
        <authorList>
            <person name="Li R."/>
            <person name="Bekaert M."/>
        </authorList>
    </citation>
    <scope>NUCLEOTIDE SEQUENCE [LARGE SCALE GENOMIC DNA]</scope>
    <source>
        <strain evidence="2">wild</strain>
    </source>
</reference>
<accession>A0A6J8EX49</accession>
<sequence length="238" mass="27493">MTSIKGMSMNANGCVPKDLNRKWKISSKRNYIRQDIISTYEPDLIFLQDSDILLRNICTWDFSPKNYQSVGDKAAGILFDTSTFTLCMDEDPKANIRRLYEFITIGKKNDLNSEILSRMEAVILQTKGPSKKKFLCISFHGQNKLKNEKKIKIFKDFKSLITRYSSNKNIPVVIGGDFNLDLSMLSQQEFTELLLIDYSKLEHRHKKIDYVLTSAAVASRKHSCEPIDVLRVYRKQFS</sequence>
<evidence type="ECO:0000313" key="1">
    <source>
        <dbReference type="EMBL" id="CAC5425239.1"/>
    </source>
</evidence>
<dbReference type="Gene3D" id="3.60.10.10">
    <property type="entry name" value="Endonuclease/exonuclease/phosphatase"/>
    <property type="match status" value="1"/>
</dbReference>
<evidence type="ECO:0000313" key="2">
    <source>
        <dbReference type="Proteomes" id="UP000507470"/>
    </source>
</evidence>
<dbReference type="SUPFAM" id="SSF56219">
    <property type="entry name" value="DNase I-like"/>
    <property type="match status" value="1"/>
</dbReference>
<evidence type="ECO:0008006" key="3">
    <source>
        <dbReference type="Google" id="ProtNLM"/>
    </source>
</evidence>
<dbReference type="EMBL" id="CACVKT020010229">
    <property type="protein sequence ID" value="CAC5425239.1"/>
    <property type="molecule type" value="Genomic_DNA"/>
</dbReference>